<feature type="region of interest" description="Disordered" evidence="1">
    <location>
        <begin position="1"/>
        <end position="35"/>
    </location>
</feature>
<evidence type="ECO:0000313" key="2">
    <source>
        <dbReference type="EMBL" id="KFI25398.1"/>
    </source>
</evidence>
<evidence type="ECO:0000313" key="3">
    <source>
        <dbReference type="Proteomes" id="UP000028826"/>
    </source>
</evidence>
<dbReference type="STRING" id="195105.CN97_08275"/>
<dbReference type="AlphaFoldDB" id="A0A086XTP8"/>
<dbReference type="RefSeq" id="WP_035714909.1">
    <property type="nucleotide sequence ID" value="NZ_CAMIFG010000043.1"/>
</dbReference>
<dbReference type="Proteomes" id="UP000028826">
    <property type="component" value="Unassembled WGS sequence"/>
</dbReference>
<feature type="compositionally biased region" description="Polar residues" evidence="1">
    <location>
        <begin position="8"/>
        <end position="18"/>
    </location>
</feature>
<reference evidence="2 3" key="1">
    <citation type="submission" date="2014-03" db="EMBL/GenBank/DDBJ databases">
        <title>Genome of Haematobacter massiliensis CCUG 47968.</title>
        <authorList>
            <person name="Wang D."/>
            <person name="Wang G."/>
        </authorList>
    </citation>
    <scope>NUCLEOTIDE SEQUENCE [LARGE SCALE GENOMIC DNA]</scope>
    <source>
        <strain evidence="2 3">CCUG 47968</strain>
    </source>
</reference>
<keyword evidence="3" id="KW-1185">Reference proteome</keyword>
<comment type="caution">
    <text evidence="2">The sequence shown here is derived from an EMBL/GenBank/DDBJ whole genome shotgun (WGS) entry which is preliminary data.</text>
</comment>
<gene>
    <name evidence="2" type="ORF">CN97_08275</name>
</gene>
<sequence>MPCRPRPLSQQKQATPSQLCLDLNDSPNRPPAAPATPAILEALADLLLMAAGKIAEGAGHDARKDHR</sequence>
<organism evidence="2 3">
    <name type="scientific">Haematobacter massiliensis</name>
    <dbReference type="NCBI Taxonomy" id="195105"/>
    <lineage>
        <taxon>Bacteria</taxon>
        <taxon>Pseudomonadati</taxon>
        <taxon>Pseudomonadota</taxon>
        <taxon>Alphaproteobacteria</taxon>
        <taxon>Rhodobacterales</taxon>
        <taxon>Paracoccaceae</taxon>
        <taxon>Haematobacter</taxon>
    </lineage>
</organism>
<proteinExistence type="predicted"/>
<protein>
    <submittedName>
        <fullName evidence="2">Uncharacterized protein</fullName>
    </submittedName>
</protein>
<evidence type="ECO:0000256" key="1">
    <source>
        <dbReference type="SAM" id="MobiDB-lite"/>
    </source>
</evidence>
<name>A0A086XTP8_9RHOB</name>
<dbReference type="EMBL" id="JGYG01000026">
    <property type="protein sequence ID" value="KFI25398.1"/>
    <property type="molecule type" value="Genomic_DNA"/>
</dbReference>
<accession>A0A086XTP8</accession>